<dbReference type="EC" id="6.3.2.17" evidence="2"/>
<dbReference type="InterPro" id="IPR036615">
    <property type="entry name" value="Mur_ligase_C_dom_sf"/>
</dbReference>
<dbReference type="Gene3D" id="3.40.1190.10">
    <property type="entry name" value="Mur-like, catalytic domain"/>
    <property type="match status" value="1"/>
</dbReference>
<dbReference type="InterPro" id="IPR036565">
    <property type="entry name" value="Mur-like_cat_sf"/>
</dbReference>
<dbReference type="SUPFAM" id="SSF53623">
    <property type="entry name" value="MurD-like peptide ligases, catalytic domain"/>
    <property type="match status" value="1"/>
</dbReference>
<sequence>MAYEVPFSVPAWTYDQALGRLHQALHFGIQPMLESVEDMLVEAGDPDLAFDCVQIAGTNGKTSTARYTAAILAGEGLRTALYTSPELVDMNERMEVAGAPVSRESFARGIAVAATAAERVNARRSAIGARPYDITEFDLLTVGALVAFAEAGVDVCVLECGMGGRWDATSAARSIRSVAVTGIGLDHMRILGDTLEKIAGEKAAIIKRGRTCVLGVGTATPDTMEDVFLEQCVREGVTPTLLRPDNLDDAAGELHPGVPRAHEDLPHASYLVTRRPGRIGGALVLDVQTLRATYREVAALKPTYQAANVACAVALAEDYLGRPLDERALADSVVSCPTPGRFDVRRADPLVLVDACHNPQSVETFLTAVRQVHADVCSRPTLLCAVLADKDVEGIVGLLAPEFPRVVCAQTSSPRALAAGELARAFERAGVEPLATCPTITEALALITARGEECVACGSITTAGEVSALLS</sequence>
<evidence type="ECO:0000256" key="1">
    <source>
        <dbReference type="ARBA" id="ARBA00008276"/>
    </source>
</evidence>
<reference evidence="12 13" key="1">
    <citation type="submission" date="2020-10" db="EMBL/GenBank/DDBJ databases">
        <title>Olsenella immobilis sp.nov., isolated from the mud in a fermentation cellar used for the production of Chinese strong-flavoured liquor.</title>
        <authorList>
            <person name="Lu L."/>
        </authorList>
    </citation>
    <scope>NUCLEOTIDE SEQUENCE [LARGE SCALE GENOMIC DNA]</scope>
    <source>
        <strain evidence="12 13">LZLJ-2</strain>
    </source>
</reference>
<dbReference type="AlphaFoldDB" id="A0A7S7MA59"/>
<dbReference type="SUPFAM" id="SSF53244">
    <property type="entry name" value="MurD-like peptide ligases, peptide-binding domain"/>
    <property type="match status" value="1"/>
</dbReference>
<feature type="domain" description="Mur ligase C-terminal" evidence="10">
    <location>
        <begin position="340"/>
        <end position="447"/>
    </location>
</feature>
<proteinExistence type="inferred from homology"/>
<feature type="domain" description="Mur ligase central" evidence="11">
    <location>
        <begin position="55"/>
        <end position="208"/>
    </location>
</feature>
<keyword evidence="13" id="KW-1185">Reference proteome</keyword>
<keyword evidence="7" id="KW-0460">Magnesium</keyword>
<keyword evidence="5" id="KW-0547">Nucleotide-binding</keyword>
<evidence type="ECO:0000256" key="7">
    <source>
        <dbReference type="ARBA" id="ARBA00022842"/>
    </source>
</evidence>
<dbReference type="Pfam" id="PF08245">
    <property type="entry name" value="Mur_ligase_M"/>
    <property type="match status" value="1"/>
</dbReference>
<dbReference type="Gene3D" id="3.90.190.20">
    <property type="entry name" value="Mur ligase, C-terminal domain"/>
    <property type="match status" value="1"/>
</dbReference>
<organism evidence="12 13">
    <name type="scientific">Thermophilibacter immobilis</name>
    <dbReference type="NCBI Taxonomy" id="2779519"/>
    <lineage>
        <taxon>Bacteria</taxon>
        <taxon>Bacillati</taxon>
        <taxon>Actinomycetota</taxon>
        <taxon>Coriobacteriia</taxon>
        <taxon>Coriobacteriales</taxon>
        <taxon>Atopobiaceae</taxon>
        <taxon>Thermophilibacter</taxon>
    </lineage>
</organism>
<evidence type="ECO:0000256" key="4">
    <source>
        <dbReference type="ARBA" id="ARBA00022723"/>
    </source>
</evidence>
<evidence type="ECO:0000256" key="2">
    <source>
        <dbReference type="ARBA" id="ARBA00013025"/>
    </source>
</evidence>
<gene>
    <name evidence="12" type="ORF">INP52_05790</name>
</gene>
<dbReference type="KEGG" id="tio:INP52_05790"/>
<dbReference type="GO" id="GO:0004326">
    <property type="term" value="F:tetrahydrofolylpolyglutamate synthase activity"/>
    <property type="evidence" value="ECO:0007669"/>
    <property type="project" value="UniProtKB-EC"/>
</dbReference>
<name>A0A7S7MA59_9ACTN</name>
<dbReference type="InterPro" id="IPR013221">
    <property type="entry name" value="Mur_ligase_cen"/>
</dbReference>
<dbReference type="NCBIfam" id="TIGR01499">
    <property type="entry name" value="folC"/>
    <property type="match status" value="1"/>
</dbReference>
<comment type="similarity">
    <text evidence="1">Belongs to the folylpolyglutamate synthase family.</text>
</comment>
<evidence type="ECO:0000256" key="3">
    <source>
        <dbReference type="ARBA" id="ARBA00022598"/>
    </source>
</evidence>
<keyword evidence="6" id="KW-0067">ATP-binding</keyword>
<accession>A0A7S7MA59</accession>
<keyword evidence="4" id="KW-0479">Metal-binding</keyword>
<dbReference type="PANTHER" id="PTHR11136">
    <property type="entry name" value="FOLYLPOLYGLUTAMATE SYNTHASE-RELATED"/>
    <property type="match status" value="1"/>
</dbReference>
<dbReference type="GO" id="GO:0008841">
    <property type="term" value="F:dihydrofolate synthase activity"/>
    <property type="evidence" value="ECO:0007669"/>
    <property type="project" value="TreeGrafter"/>
</dbReference>
<dbReference type="InterPro" id="IPR001645">
    <property type="entry name" value="Folylpolyglutamate_synth"/>
</dbReference>
<evidence type="ECO:0000259" key="11">
    <source>
        <dbReference type="Pfam" id="PF08245"/>
    </source>
</evidence>
<dbReference type="GO" id="GO:0005737">
    <property type="term" value="C:cytoplasm"/>
    <property type="evidence" value="ECO:0007669"/>
    <property type="project" value="TreeGrafter"/>
</dbReference>
<evidence type="ECO:0000256" key="5">
    <source>
        <dbReference type="ARBA" id="ARBA00022741"/>
    </source>
</evidence>
<evidence type="ECO:0000256" key="9">
    <source>
        <dbReference type="ARBA" id="ARBA00047493"/>
    </source>
</evidence>
<evidence type="ECO:0000313" key="12">
    <source>
        <dbReference type="EMBL" id="QOY61581.1"/>
    </source>
</evidence>
<dbReference type="GO" id="GO:0046872">
    <property type="term" value="F:metal ion binding"/>
    <property type="evidence" value="ECO:0007669"/>
    <property type="project" value="UniProtKB-KW"/>
</dbReference>
<dbReference type="EMBL" id="CP063767">
    <property type="protein sequence ID" value="QOY61581.1"/>
    <property type="molecule type" value="Genomic_DNA"/>
</dbReference>
<protein>
    <recommendedName>
        <fullName evidence="2">tetrahydrofolate synthase</fullName>
        <ecNumber evidence="2">6.3.2.17</ecNumber>
    </recommendedName>
    <alternativeName>
        <fullName evidence="8">Tetrahydrofolylpolyglutamate synthase</fullName>
    </alternativeName>
</protein>
<evidence type="ECO:0000313" key="13">
    <source>
        <dbReference type="Proteomes" id="UP000593735"/>
    </source>
</evidence>
<dbReference type="Proteomes" id="UP000593735">
    <property type="component" value="Chromosome"/>
</dbReference>
<dbReference type="InterPro" id="IPR004101">
    <property type="entry name" value="Mur_ligase_C"/>
</dbReference>
<dbReference type="GO" id="GO:0005524">
    <property type="term" value="F:ATP binding"/>
    <property type="evidence" value="ECO:0007669"/>
    <property type="project" value="UniProtKB-KW"/>
</dbReference>
<evidence type="ECO:0000259" key="10">
    <source>
        <dbReference type="Pfam" id="PF02875"/>
    </source>
</evidence>
<evidence type="ECO:0000256" key="8">
    <source>
        <dbReference type="ARBA" id="ARBA00030592"/>
    </source>
</evidence>
<evidence type="ECO:0000256" key="6">
    <source>
        <dbReference type="ARBA" id="ARBA00022840"/>
    </source>
</evidence>
<keyword evidence="3" id="KW-0436">Ligase</keyword>
<dbReference type="PANTHER" id="PTHR11136:SF0">
    <property type="entry name" value="DIHYDROFOLATE SYNTHETASE-RELATED"/>
    <property type="match status" value="1"/>
</dbReference>
<dbReference type="Pfam" id="PF02875">
    <property type="entry name" value="Mur_ligase_C"/>
    <property type="match status" value="1"/>
</dbReference>
<comment type="catalytic activity">
    <reaction evidence="9">
        <text>(6S)-5,6,7,8-tetrahydrofolyl-(gamma-L-Glu)(n) + L-glutamate + ATP = (6S)-5,6,7,8-tetrahydrofolyl-(gamma-L-Glu)(n+1) + ADP + phosphate + H(+)</text>
        <dbReference type="Rhea" id="RHEA:10580"/>
        <dbReference type="Rhea" id="RHEA-COMP:14738"/>
        <dbReference type="Rhea" id="RHEA-COMP:14740"/>
        <dbReference type="ChEBI" id="CHEBI:15378"/>
        <dbReference type="ChEBI" id="CHEBI:29985"/>
        <dbReference type="ChEBI" id="CHEBI:30616"/>
        <dbReference type="ChEBI" id="CHEBI:43474"/>
        <dbReference type="ChEBI" id="CHEBI:141005"/>
        <dbReference type="ChEBI" id="CHEBI:456216"/>
        <dbReference type="EC" id="6.3.2.17"/>
    </reaction>
</comment>